<organism evidence="12 13">
    <name type="scientific">Marinobacterium halophilum</name>
    <dbReference type="NCBI Taxonomy" id="267374"/>
    <lineage>
        <taxon>Bacteria</taxon>
        <taxon>Pseudomonadati</taxon>
        <taxon>Pseudomonadota</taxon>
        <taxon>Gammaproteobacteria</taxon>
        <taxon>Oceanospirillales</taxon>
        <taxon>Oceanospirillaceae</taxon>
        <taxon>Marinobacterium</taxon>
    </lineage>
</organism>
<dbReference type="Proteomes" id="UP000242133">
    <property type="component" value="Unassembled WGS sequence"/>
</dbReference>
<dbReference type="OrthoDB" id="9788537at2"/>
<dbReference type="RefSeq" id="WP_106592017.1">
    <property type="nucleotide sequence ID" value="NZ_PYGI01000013.1"/>
</dbReference>
<evidence type="ECO:0000256" key="7">
    <source>
        <dbReference type="ARBA" id="ARBA00022679"/>
    </source>
</evidence>
<keyword evidence="6" id="KW-0686">Riboflavin biosynthesis</keyword>
<dbReference type="NCBIfam" id="TIGR00187">
    <property type="entry name" value="ribE"/>
    <property type="match status" value="1"/>
</dbReference>
<keyword evidence="7" id="KW-0808">Transferase</keyword>
<feature type="repeat" description="Lumazine-binding" evidence="10">
    <location>
        <begin position="1"/>
        <end position="97"/>
    </location>
</feature>
<dbReference type="FunFam" id="2.40.30.20:FF:000003">
    <property type="entry name" value="Riboflavin synthase, alpha subunit"/>
    <property type="match status" value="1"/>
</dbReference>
<dbReference type="NCBIfam" id="NF009566">
    <property type="entry name" value="PRK13020.1"/>
    <property type="match status" value="1"/>
</dbReference>
<dbReference type="EC" id="2.5.1.9" evidence="4 9"/>
<dbReference type="PANTHER" id="PTHR21098:SF0">
    <property type="entry name" value="RIBOFLAVIN SYNTHASE"/>
    <property type="match status" value="1"/>
</dbReference>
<feature type="domain" description="Lumazine-binding" evidence="11">
    <location>
        <begin position="1"/>
        <end position="97"/>
    </location>
</feature>
<dbReference type="EMBL" id="PYGI01000013">
    <property type="protein sequence ID" value="PSL13233.1"/>
    <property type="molecule type" value="Genomic_DNA"/>
</dbReference>
<reference evidence="12 13" key="1">
    <citation type="submission" date="2018-03" db="EMBL/GenBank/DDBJ databases">
        <title>Genomic Encyclopedia of Archaeal and Bacterial Type Strains, Phase II (KMG-II): from individual species to whole genera.</title>
        <authorList>
            <person name="Goeker M."/>
        </authorList>
    </citation>
    <scope>NUCLEOTIDE SEQUENCE [LARGE SCALE GENOMIC DNA]</scope>
    <source>
        <strain evidence="12 13">DSM 17586</strain>
    </source>
</reference>
<comment type="caution">
    <text evidence="12">The sequence shown here is derived from an EMBL/GenBank/DDBJ whole genome shotgun (WGS) entry which is preliminary data.</text>
</comment>
<dbReference type="InterPro" id="IPR001783">
    <property type="entry name" value="Lumazine-bd"/>
</dbReference>
<dbReference type="InterPro" id="IPR026017">
    <property type="entry name" value="Lumazine-bd_dom"/>
</dbReference>
<dbReference type="PIRSF" id="PIRSF000498">
    <property type="entry name" value="Riboflavin_syn_A"/>
    <property type="match status" value="1"/>
</dbReference>
<name>A0A2P8EUT2_9GAMM</name>
<evidence type="ECO:0000256" key="6">
    <source>
        <dbReference type="ARBA" id="ARBA00022619"/>
    </source>
</evidence>
<evidence type="ECO:0000256" key="9">
    <source>
        <dbReference type="NCBIfam" id="TIGR00187"/>
    </source>
</evidence>
<comment type="function">
    <text evidence="2">Catalyzes the dismutation of two molecules of 6,7-dimethyl-8-ribityllumazine, resulting in the formation of riboflavin and 5-amino-6-(D-ribitylamino)uracil.</text>
</comment>
<dbReference type="SUPFAM" id="SSF63380">
    <property type="entry name" value="Riboflavin synthase domain-like"/>
    <property type="match status" value="2"/>
</dbReference>
<dbReference type="Gene3D" id="2.40.30.20">
    <property type="match status" value="2"/>
</dbReference>
<dbReference type="Pfam" id="PF00677">
    <property type="entry name" value="Lum_binding"/>
    <property type="match status" value="2"/>
</dbReference>
<evidence type="ECO:0000256" key="2">
    <source>
        <dbReference type="ARBA" id="ARBA00002803"/>
    </source>
</evidence>
<feature type="domain" description="Lumazine-binding" evidence="11">
    <location>
        <begin position="98"/>
        <end position="194"/>
    </location>
</feature>
<accession>A0A2P8EUT2</accession>
<sequence length="206" mass="22283">MFTGIVQGMATVTGCTRRDGFMQLELVLPPAHSTHLETGASIAINGTCLTITDFDETRVRFDIIDTTLELTNLGILEVGQRVNFERAAKIGDEIGGHLMSGHILCTARVTGVDVSTDNRKIRFDLPAVAAPYLLPKGFAGLNGCSLTLADVDSDSFSVSLIPETLRQTTFGQLNIGDCVNLEVDPQTQAIVDTVQRYLALQDRSKL</sequence>
<protein>
    <recommendedName>
        <fullName evidence="5 9">Riboflavin synthase</fullName>
        <ecNumber evidence="4 9">2.5.1.9</ecNumber>
    </recommendedName>
</protein>
<dbReference type="NCBIfam" id="NF006767">
    <property type="entry name" value="PRK09289.1"/>
    <property type="match status" value="1"/>
</dbReference>
<evidence type="ECO:0000256" key="3">
    <source>
        <dbReference type="ARBA" id="ARBA00004887"/>
    </source>
</evidence>
<dbReference type="GO" id="GO:0004746">
    <property type="term" value="F:riboflavin synthase activity"/>
    <property type="evidence" value="ECO:0007669"/>
    <property type="project" value="UniProtKB-UniRule"/>
</dbReference>
<proteinExistence type="predicted"/>
<gene>
    <name evidence="12" type="ORF">CLV44_11371</name>
</gene>
<dbReference type="PANTHER" id="PTHR21098">
    <property type="entry name" value="RIBOFLAVIN SYNTHASE ALPHA CHAIN"/>
    <property type="match status" value="1"/>
</dbReference>
<dbReference type="AlphaFoldDB" id="A0A2P8EUT2"/>
<evidence type="ECO:0000256" key="10">
    <source>
        <dbReference type="PROSITE-ProRule" id="PRU00524"/>
    </source>
</evidence>
<keyword evidence="8" id="KW-0677">Repeat</keyword>
<evidence type="ECO:0000313" key="12">
    <source>
        <dbReference type="EMBL" id="PSL13233.1"/>
    </source>
</evidence>
<evidence type="ECO:0000256" key="1">
    <source>
        <dbReference type="ARBA" id="ARBA00000968"/>
    </source>
</evidence>
<evidence type="ECO:0000259" key="11">
    <source>
        <dbReference type="PROSITE" id="PS51177"/>
    </source>
</evidence>
<evidence type="ECO:0000256" key="8">
    <source>
        <dbReference type="ARBA" id="ARBA00022737"/>
    </source>
</evidence>
<dbReference type="InterPro" id="IPR017938">
    <property type="entry name" value="Riboflavin_synthase-like_b-brl"/>
</dbReference>
<evidence type="ECO:0000256" key="5">
    <source>
        <dbReference type="ARBA" id="ARBA00013950"/>
    </source>
</evidence>
<comment type="catalytic activity">
    <reaction evidence="1">
        <text>2 6,7-dimethyl-8-(1-D-ribityl)lumazine + H(+) = 5-amino-6-(D-ribitylamino)uracil + riboflavin</text>
        <dbReference type="Rhea" id="RHEA:20772"/>
        <dbReference type="ChEBI" id="CHEBI:15378"/>
        <dbReference type="ChEBI" id="CHEBI:15934"/>
        <dbReference type="ChEBI" id="CHEBI:57986"/>
        <dbReference type="ChEBI" id="CHEBI:58201"/>
        <dbReference type="EC" id="2.5.1.9"/>
    </reaction>
</comment>
<keyword evidence="13" id="KW-1185">Reference proteome</keyword>
<comment type="pathway">
    <text evidence="3">Cofactor biosynthesis; riboflavin biosynthesis; riboflavin from 2-hydroxy-3-oxobutyl phosphate and 5-amino-6-(D-ribitylamino)uracil: step 2/2.</text>
</comment>
<evidence type="ECO:0000256" key="4">
    <source>
        <dbReference type="ARBA" id="ARBA00012827"/>
    </source>
</evidence>
<dbReference type="InterPro" id="IPR023366">
    <property type="entry name" value="ATP_synth_asu-like_sf"/>
</dbReference>
<dbReference type="GO" id="GO:0009231">
    <property type="term" value="P:riboflavin biosynthetic process"/>
    <property type="evidence" value="ECO:0007669"/>
    <property type="project" value="UniProtKB-KW"/>
</dbReference>
<evidence type="ECO:0000313" key="13">
    <source>
        <dbReference type="Proteomes" id="UP000242133"/>
    </source>
</evidence>
<dbReference type="CDD" id="cd00402">
    <property type="entry name" value="Riboflavin_synthase_like"/>
    <property type="match status" value="1"/>
</dbReference>
<feature type="repeat" description="Lumazine-binding" evidence="10">
    <location>
        <begin position="98"/>
        <end position="194"/>
    </location>
</feature>
<dbReference type="PROSITE" id="PS51177">
    <property type="entry name" value="LUMAZINE_BIND"/>
    <property type="match status" value="2"/>
</dbReference>